<keyword evidence="6" id="KW-0283">Flagellar rotation</keyword>
<dbReference type="PANTHER" id="PTHR43484:SF1">
    <property type="entry name" value="FLAGELLAR MOTOR SWITCH PROTEIN FLIN"/>
    <property type="match status" value="1"/>
</dbReference>
<dbReference type="GO" id="GO:0003774">
    <property type="term" value="F:cytoskeletal motor activity"/>
    <property type="evidence" value="ECO:0007669"/>
    <property type="project" value="InterPro"/>
</dbReference>
<reference evidence="10" key="1">
    <citation type="submission" date="2015-11" db="EMBL/GenBank/DDBJ databases">
        <authorList>
            <person name="Varghese N."/>
        </authorList>
    </citation>
    <scope>NUCLEOTIDE SEQUENCE [LARGE SCALE GENOMIC DNA]</scope>
</reference>
<evidence type="ECO:0000256" key="7">
    <source>
        <dbReference type="ARBA" id="ARBA00023136"/>
    </source>
</evidence>
<keyword evidence="9" id="KW-0969">Cilium</keyword>
<dbReference type="GO" id="GO:0009425">
    <property type="term" value="C:bacterial-type flagellum basal body"/>
    <property type="evidence" value="ECO:0007669"/>
    <property type="project" value="InterPro"/>
</dbReference>
<evidence type="ECO:0000256" key="6">
    <source>
        <dbReference type="ARBA" id="ARBA00022779"/>
    </source>
</evidence>
<accession>A0A0S4N6G2</accession>
<organism evidence="9 10">
    <name type="scientific">Candidatus Thermokryptus mobilis</name>
    <dbReference type="NCBI Taxonomy" id="1643428"/>
    <lineage>
        <taxon>Bacteria</taxon>
        <taxon>Pseudomonadati</taxon>
        <taxon>Candidatus Kryptoniota</taxon>
        <taxon>Candidatus Thermokryptus</taxon>
    </lineage>
</organism>
<dbReference type="SUPFAM" id="SSF101801">
    <property type="entry name" value="Surface presentation of antigens (SPOA)"/>
    <property type="match status" value="1"/>
</dbReference>
<dbReference type="Gene3D" id="2.30.330.10">
    <property type="entry name" value="SpoA-like"/>
    <property type="match status" value="1"/>
</dbReference>
<evidence type="ECO:0000256" key="2">
    <source>
        <dbReference type="ARBA" id="ARBA00009226"/>
    </source>
</evidence>
<sequence length="119" mass="13485">MEKETGKMEVQNVEFQNLENTQTERTGDEKVVNNRLEILLDVLLPVSIELGRTTMFIKDILELDRGSIIELDKLASEPVDVLVNGKKIAEGEVVVIDKHFGIRITNLVAVDERIKNLKK</sequence>
<dbReference type="Proteomes" id="UP000320623">
    <property type="component" value="Unassembled WGS sequence"/>
</dbReference>
<dbReference type="InterPro" id="IPR001172">
    <property type="entry name" value="FliN_T3SS_HrcQb"/>
</dbReference>
<keyword evidence="5" id="KW-0145">Chemotaxis</keyword>
<keyword evidence="7" id="KW-0472">Membrane</keyword>
<proteinExistence type="inferred from homology"/>
<dbReference type="STRING" id="1643428.GCA_001442855_01541"/>
<dbReference type="InterPro" id="IPR036429">
    <property type="entry name" value="SpoA-like_sf"/>
</dbReference>
<dbReference type="InterPro" id="IPR051469">
    <property type="entry name" value="FliN/MopA/SpaO"/>
</dbReference>
<dbReference type="AlphaFoldDB" id="A0A0S4N6G2"/>
<dbReference type="PRINTS" id="PR00956">
    <property type="entry name" value="FLGMOTORFLIN"/>
</dbReference>
<dbReference type="GO" id="GO:0006935">
    <property type="term" value="P:chemotaxis"/>
    <property type="evidence" value="ECO:0007669"/>
    <property type="project" value="UniProtKB-KW"/>
</dbReference>
<keyword evidence="10" id="KW-1185">Reference proteome</keyword>
<evidence type="ECO:0000259" key="8">
    <source>
        <dbReference type="Pfam" id="PF01052"/>
    </source>
</evidence>
<keyword evidence="9" id="KW-0966">Cell projection</keyword>
<name>A0A0S4N6G2_9BACT</name>
<dbReference type="Pfam" id="PF01052">
    <property type="entry name" value="FliMN_C"/>
    <property type="match status" value="1"/>
</dbReference>
<dbReference type="GO" id="GO:0005886">
    <property type="term" value="C:plasma membrane"/>
    <property type="evidence" value="ECO:0007669"/>
    <property type="project" value="UniProtKB-SubCell"/>
</dbReference>
<keyword evidence="9" id="KW-0282">Flagellum</keyword>
<dbReference type="PANTHER" id="PTHR43484">
    <property type="match status" value="1"/>
</dbReference>
<evidence type="ECO:0000313" key="9">
    <source>
        <dbReference type="EMBL" id="CUU06629.1"/>
    </source>
</evidence>
<evidence type="ECO:0000256" key="4">
    <source>
        <dbReference type="ARBA" id="ARBA00022475"/>
    </source>
</evidence>
<comment type="similarity">
    <text evidence="2">Belongs to the FliN/MopA/SpaO family.</text>
</comment>
<dbReference type="GO" id="GO:0071973">
    <property type="term" value="P:bacterial-type flagellum-dependent cell motility"/>
    <property type="evidence" value="ECO:0007669"/>
    <property type="project" value="InterPro"/>
</dbReference>
<evidence type="ECO:0000256" key="5">
    <source>
        <dbReference type="ARBA" id="ARBA00022500"/>
    </source>
</evidence>
<gene>
    <name evidence="9" type="ORF">JGI1_01574</name>
</gene>
<dbReference type="RefSeq" id="WP_235894720.1">
    <property type="nucleotide sequence ID" value="NZ_FAOO01000010.1"/>
</dbReference>
<dbReference type="InterPro" id="IPR012826">
    <property type="entry name" value="FliN"/>
</dbReference>
<evidence type="ECO:0000313" key="10">
    <source>
        <dbReference type="Proteomes" id="UP000320623"/>
    </source>
</evidence>
<keyword evidence="4" id="KW-1003">Cell membrane</keyword>
<dbReference type="EMBL" id="FAOO01000010">
    <property type="protein sequence ID" value="CUU06629.1"/>
    <property type="molecule type" value="Genomic_DNA"/>
</dbReference>
<protein>
    <recommendedName>
        <fullName evidence="3">Flagellar motor switch protein FliN</fullName>
    </recommendedName>
</protein>
<feature type="domain" description="Flagellar motor switch protein FliN-like C-terminal" evidence="8">
    <location>
        <begin position="39"/>
        <end position="108"/>
    </location>
</feature>
<dbReference type="InterPro" id="IPR001543">
    <property type="entry name" value="FliN-like_C"/>
</dbReference>
<evidence type="ECO:0000256" key="3">
    <source>
        <dbReference type="ARBA" id="ARBA00021897"/>
    </source>
</evidence>
<dbReference type="NCBIfam" id="TIGR02480">
    <property type="entry name" value="fliN"/>
    <property type="match status" value="1"/>
</dbReference>
<evidence type="ECO:0000256" key="1">
    <source>
        <dbReference type="ARBA" id="ARBA00004413"/>
    </source>
</evidence>
<comment type="subcellular location">
    <subcellularLocation>
        <location evidence="1">Cell membrane</location>
        <topology evidence="1">Peripheral membrane protein</topology>
        <orientation evidence="1">Cytoplasmic side</orientation>
    </subcellularLocation>
</comment>